<dbReference type="InterPro" id="IPR027417">
    <property type="entry name" value="P-loop_NTPase"/>
</dbReference>
<dbReference type="Gene3D" id="1.10.10.60">
    <property type="entry name" value="Homeodomain-like"/>
    <property type="match status" value="2"/>
</dbReference>
<evidence type="ECO:0000256" key="12">
    <source>
        <dbReference type="ARBA" id="ARBA00049360"/>
    </source>
</evidence>
<comment type="similarity">
    <text evidence="2">Belongs to the SNF2/RAD54 helicase family.</text>
</comment>
<dbReference type="Ensembl" id="ENSSGRT00000072811.1">
    <property type="protein sequence ID" value="ENSSGRP00000068318.1"/>
    <property type="gene ID" value="ENSSGRG00000033074.1"/>
</dbReference>
<name>A0A672PWL0_SINGR</name>
<dbReference type="SMART" id="SM00487">
    <property type="entry name" value="DEXDc"/>
    <property type="match status" value="1"/>
</dbReference>
<gene>
    <name evidence="17" type="primary">LOC107596772</name>
</gene>
<dbReference type="FunFam" id="2.40.50.40:FF:000001">
    <property type="entry name" value="chromodomain-helicase-DNA-binding protein 8 isoform X4"/>
    <property type="match status" value="1"/>
</dbReference>
<dbReference type="InterPro" id="IPR049730">
    <property type="entry name" value="SNF2/RAD54-like_C"/>
</dbReference>
<organism evidence="17 18">
    <name type="scientific">Sinocyclocheilus grahami</name>
    <name type="common">Dianchi golden-line fish</name>
    <name type="synonym">Barbus grahami</name>
    <dbReference type="NCBI Taxonomy" id="75366"/>
    <lineage>
        <taxon>Eukaryota</taxon>
        <taxon>Metazoa</taxon>
        <taxon>Chordata</taxon>
        <taxon>Craniata</taxon>
        <taxon>Vertebrata</taxon>
        <taxon>Euteleostomi</taxon>
        <taxon>Actinopterygii</taxon>
        <taxon>Neopterygii</taxon>
        <taxon>Teleostei</taxon>
        <taxon>Ostariophysi</taxon>
        <taxon>Cypriniformes</taxon>
        <taxon>Cyprinidae</taxon>
        <taxon>Cyprininae</taxon>
        <taxon>Sinocyclocheilus</taxon>
    </lineage>
</organism>
<dbReference type="Proteomes" id="UP000472262">
    <property type="component" value="Unassembled WGS sequence"/>
</dbReference>
<dbReference type="PANTHER" id="PTHR46850">
    <property type="entry name" value="CHROMODOMAIN-HELICASE-DNA-BINDING PROTEIN 9"/>
    <property type="match status" value="1"/>
</dbReference>
<dbReference type="InterPro" id="IPR056342">
    <property type="entry name" value="HTH_CHD6-9"/>
</dbReference>
<dbReference type="GO" id="GO:0005634">
    <property type="term" value="C:nucleus"/>
    <property type="evidence" value="ECO:0007669"/>
    <property type="project" value="UniProtKB-SubCell"/>
</dbReference>
<dbReference type="InterPro" id="IPR038718">
    <property type="entry name" value="SNF2-like_sf"/>
</dbReference>
<evidence type="ECO:0000256" key="2">
    <source>
        <dbReference type="ARBA" id="ARBA00007025"/>
    </source>
</evidence>
<dbReference type="InterPro" id="IPR051493">
    <property type="entry name" value="CHD"/>
</dbReference>
<keyword evidence="6" id="KW-0067">ATP-binding</keyword>
<dbReference type="PROSITE" id="PS50013">
    <property type="entry name" value="CHROMO_2"/>
    <property type="match status" value="1"/>
</dbReference>
<dbReference type="PANTHER" id="PTHR46850:SF1">
    <property type="entry name" value="CHROMODOMAIN-HELICASE-DNA-BINDING PROTEIN 9"/>
    <property type="match status" value="1"/>
</dbReference>
<evidence type="ECO:0000256" key="8">
    <source>
        <dbReference type="ARBA" id="ARBA00023015"/>
    </source>
</evidence>
<feature type="region of interest" description="Disordered" evidence="13">
    <location>
        <begin position="2572"/>
        <end position="2675"/>
    </location>
</feature>
<evidence type="ECO:0000259" key="15">
    <source>
        <dbReference type="PROSITE" id="PS51192"/>
    </source>
</evidence>
<feature type="region of interest" description="Disordered" evidence="13">
    <location>
        <begin position="1772"/>
        <end position="1802"/>
    </location>
</feature>
<dbReference type="SMART" id="SM00298">
    <property type="entry name" value="CHROMO"/>
    <property type="match status" value="2"/>
</dbReference>
<evidence type="ECO:0000256" key="4">
    <source>
        <dbReference type="ARBA" id="ARBA00022741"/>
    </source>
</evidence>
<feature type="region of interest" description="Disordered" evidence="13">
    <location>
        <begin position="42"/>
        <end position="183"/>
    </location>
</feature>
<feature type="compositionally biased region" description="Basic residues" evidence="13">
    <location>
        <begin position="169"/>
        <end position="183"/>
    </location>
</feature>
<accession>A0A672PWL0</accession>
<feature type="compositionally biased region" description="Basic and acidic residues" evidence="13">
    <location>
        <begin position="140"/>
        <end position="157"/>
    </location>
</feature>
<dbReference type="SUPFAM" id="SSF52540">
    <property type="entry name" value="P-loop containing nucleoside triphosphate hydrolases"/>
    <property type="match status" value="2"/>
</dbReference>
<dbReference type="Pfam" id="PF00271">
    <property type="entry name" value="Helicase_C"/>
    <property type="match status" value="1"/>
</dbReference>
<evidence type="ECO:0000256" key="1">
    <source>
        <dbReference type="ARBA" id="ARBA00004123"/>
    </source>
</evidence>
<evidence type="ECO:0000256" key="3">
    <source>
        <dbReference type="ARBA" id="ARBA00022737"/>
    </source>
</evidence>
<evidence type="ECO:0000259" key="14">
    <source>
        <dbReference type="PROSITE" id="PS50013"/>
    </source>
</evidence>
<reference evidence="17" key="2">
    <citation type="submission" date="2025-09" db="UniProtKB">
        <authorList>
            <consortium name="Ensembl"/>
        </authorList>
    </citation>
    <scope>IDENTIFICATION</scope>
</reference>
<feature type="domain" description="Helicase ATP-binding" evidence="15">
    <location>
        <begin position="413"/>
        <end position="587"/>
    </location>
</feature>
<comment type="subcellular location">
    <subcellularLocation>
        <location evidence="1">Nucleus</location>
    </subcellularLocation>
</comment>
<feature type="region of interest" description="Disordered" evidence="13">
    <location>
        <begin position="2462"/>
        <end position="2539"/>
    </location>
</feature>
<dbReference type="FunFam" id="3.40.50.300:FF:000015">
    <property type="entry name" value="chromodomain-helicase-DNA-binding protein 9 isoform X1"/>
    <property type="match status" value="1"/>
</dbReference>
<dbReference type="InterPro" id="IPR016197">
    <property type="entry name" value="Chromo-like_dom_sf"/>
</dbReference>
<feature type="compositionally biased region" description="Basic and acidic residues" evidence="13">
    <location>
        <begin position="2503"/>
        <end position="2517"/>
    </location>
</feature>
<feature type="compositionally biased region" description="Basic and acidic residues" evidence="13">
    <location>
        <begin position="1877"/>
        <end position="1921"/>
    </location>
</feature>
<dbReference type="Gene3D" id="2.40.50.40">
    <property type="match status" value="1"/>
</dbReference>
<dbReference type="GO" id="GO:0005524">
    <property type="term" value="F:ATP binding"/>
    <property type="evidence" value="ECO:0007669"/>
    <property type="project" value="UniProtKB-KW"/>
</dbReference>
<keyword evidence="18" id="KW-1185">Reference proteome</keyword>
<dbReference type="SUPFAM" id="SSF160481">
    <property type="entry name" value="BRK domain-like"/>
    <property type="match status" value="1"/>
</dbReference>
<feature type="compositionally biased region" description="Basic residues" evidence="13">
    <location>
        <begin position="85"/>
        <end position="94"/>
    </location>
</feature>
<dbReference type="Pfam" id="PF23078">
    <property type="entry name" value="HTH_CHD6-9"/>
    <property type="match status" value="1"/>
</dbReference>
<keyword evidence="10" id="KW-0804">Transcription</keyword>
<feature type="compositionally biased region" description="Basic and acidic residues" evidence="13">
    <location>
        <begin position="2606"/>
        <end position="2618"/>
    </location>
</feature>
<reference evidence="17" key="1">
    <citation type="submission" date="2025-08" db="UniProtKB">
        <authorList>
            <consortium name="Ensembl"/>
        </authorList>
    </citation>
    <scope>IDENTIFICATION</scope>
</reference>
<sequence>MSATHVLKHTPSAAASNASDQNAQTTFPIGLLGKEQLRIIGGPPNHCMAHPKHSGLREAGPAASSHGLRPLSINSEEDDGGGGTRVKKKRRKKDKKESEWHKDEESNTKPKRREQKEGKELLARKAKVAKEQKDHKKREPKAQKEVKKVKKGQDVKVKTQAKNTATHPPSKRGRKRSGRQVKRRKYNEDLDFKVVDDDGETIAVLGNGRFAAMSSSTLAWQAEEPPEDEANIIEKILSARTVKKEVTVTVLLSHIVSYEAFLIASSYLHCKWATLEELEKDPRISQKMKRFRNKQAQMKHIFTEPDEDLFNPDYIEVDRVLEIAITTDTETGEEVTHYLVKWCSLSYEESTWELQEDVDPVKIREFEDLKEIPEIKHVERPLPEQWQKLEKSREYRNGNQLREYQLEGMNWLLFNWYNRKNCILADEMGLGKTIQSITFLYEIFLMGLRGPFLIIAPLSTITNWEREFRTWTEINVIVYHGSQISRQMILQYEMYHRDEQGNIVSGQFKFHGIITTFEMIMADCPELKKLNWCCVVIDEAHRLKNRNCKLLEGLKLMNLEHKVLLTGTPLQNSVEELFSLLNFLEPSQFPSETTFLEEFGDLKTEEQVKKLQAILKPMMLRRLKDDVEKNLAPKEETIIEVELTNIQKKYYRAILEKNFAFLAKGANQHNMPNLINTMMELRKCCNHPYLITGAEEKILESFKKTYSSEAADFQLQAMIQAAGKLVLIDKLLPKLLAGGHKVLVFSQMVRCLDILEDYLIQRRYTYERIDGRVRGNLRQAAIDRFSKVDSDRFVFLLCTRAGGLGINLTAADTCIIFDSDWNPQNDLQAQARCHRIGQSKAVKVYRLITRNSYEREMFDKASLKLGLDKAVLQDINRKGSLNGVQQLSKMEVEDLLRKGAYGALMDEEDEGSKFCEEDIDQILQRRTQTITIQSEGKGSTFAKASFVSSGNRTDISLDDPNFWQKWAKIAELEIDSKAEKESLVIDTPRVRKQTRHYNSFEDDELMEFSELDSDSEERPCRTRRLSDRNRRYLRAECFRVEKNLLIFGWGRWKDILNHGRFKWHLTERDMEVLCRALLVYCVRHYKGDDKIKSFIWDLITPTKDGHNQALQNHSGLSAPVPRGRKGKKLKNQLSPPELKNADWLVHCNPEVVLQDDSYKKHLKQHCNKVLLRVRMLYYLKVEVLGEAANQALEGIPSSKLEVTLPDIDYIEIPTIWWDAEADKSLLIGVHKHGYERYNAMRADPALCFLERVGMPDVTALTVEQSGAETSDEIKEENDIKSEESEEKVEIKVIIGSQRSVKSDEFFAIISFKGGFIGSLAGDLVAEVMEQGRIQWPAGSALTARLRRLITAYQRYTRREPLRHDFLLHEGISPVAWQMGEFRHCTTEPDPLFLEWQRRWTRREQADFYRTVSSFGVVYDPEKKTFDWNQFRALARLERKTDESLERYFHSFVSMCRTACRLPPRKDEGNVDPSLFVEPITEERAARTLYRIELLRKVREQVLRHPLLGTRLQLCHPSLYLPVWWECGKHDRDLLIGVAKHGLSRTDFYILNDPQFFFLEAHRNYVHKENHRYPVPGLPHHHCCLYDANLGHCQSPQPPEYHHTPTQLVHTHGHHQATEVVASESGSSLGIGTGNSEVFLDCPPLDDSLELGSLQHEGLTSDTLHGKSGKEAFNGFPFNSATGGQNMLNSYDVQGELNGSQGDMVDSIAGKLRSDVLVGEQGSSEETGLMAPSVELDELQTPWESSDHAETSDMFNETDPILGAPTLEPSFLDAPQPEDGREGDETLTDCLSMPSSDSQSNPVEPLAPSFMLFKDLNVGETSVDQTDLSASLPEYVPPPPLGLPDVSLDQTDPISEEQEDRLSDSNITHGVPSPEGAESIRFHFEKEDLSPDSPKTKDTLDEFDKMPSTESPRENCLEESQKGEVPFDDSNGDLKDPCEVAFEEPYEKPLTEPEKVPLEESYDLTCDETLQEPYVDGPRFALPMCEMADSVHEIREPTIAQLLQEKALYSFSEWPKDRVIINRIDSVCHTILKGKWPSSSQQYDSPTSLANTCVPSSAHQRAGFLPTRMPISQSLNFNLSHTVPHLPKERLVAPAFLPERKRPRRGFEFEAEVLAKPSHLGEKIQVGVPHRVNALLLNGWQDAAIDLSKPTELTVGGDSGPISQMSHTVQSAPHKITGIGSIQGSLGLDMAGILQAGLIHPVTGQIVNGCLRRDDSMLRQRRGRRRNVETPDLSFIKRQSMNLPEQQVCGNTSPPPASETLNVSMDRETANKGLMEWLRQNPNFNMDFLERPKQRRHRCKDPSKLDVSSLTGEERVPVVHRNTGRRGFLPEGKFTRILSGPVCRDPGPRRRGRRPRSEMPKAPELAAAMGPLFMNGGLIGSMDLVSLPNLRNVPGIPLTGIMGFPHGFATAVPSGEDAKNGLSMLPMMLHSMAAVQPPMYSAHMSGMINQQLSTVMSTATASSTSASVTSTNSTTVTVTSTSSPADSSDSAPQRENASSPMSTENKEDAKQGGEEKKVSASVSTAAATSSSSSSITSTGSHLTFNPFLIPGMSHSLLYPHMFLPPGSIMALPTMPAADSTGSPKRKRKKVREEGAEEGSGNVGVESKGVKGEQTPEQKSQEGGMEEGGPDVNLAQVKDPSDPIKGPSEDKSTEEKDKNEMGEKTESNALNSCDGGD</sequence>
<dbReference type="Pfam" id="PF00176">
    <property type="entry name" value="SNF2-rel_dom"/>
    <property type="match status" value="1"/>
</dbReference>
<evidence type="ECO:0000313" key="17">
    <source>
        <dbReference type="Ensembl" id="ENSSGRP00000068318.1"/>
    </source>
</evidence>
<dbReference type="InterPro" id="IPR014001">
    <property type="entry name" value="Helicase_ATP-bd"/>
</dbReference>
<keyword evidence="9" id="KW-0238">DNA-binding</keyword>
<dbReference type="GO" id="GO:0006325">
    <property type="term" value="P:chromatin organization"/>
    <property type="evidence" value="ECO:0007669"/>
    <property type="project" value="UniProtKB-KW"/>
</dbReference>
<feature type="compositionally biased region" description="Polar residues" evidence="13">
    <location>
        <begin position="1792"/>
        <end position="1801"/>
    </location>
</feature>
<feature type="domain" description="Chromo" evidence="14">
    <location>
        <begin position="315"/>
        <end position="358"/>
    </location>
</feature>
<dbReference type="SUPFAM" id="SSF54160">
    <property type="entry name" value="Chromo domain-like"/>
    <property type="match status" value="1"/>
</dbReference>
<feature type="region of interest" description="Disordered" evidence="13">
    <location>
        <begin position="1"/>
        <end position="21"/>
    </location>
</feature>
<evidence type="ECO:0000256" key="9">
    <source>
        <dbReference type="ARBA" id="ARBA00023125"/>
    </source>
</evidence>
<dbReference type="InterPro" id="IPR023780">
    <property type="entry name" value="Chromo_domain"/>
</dbReference>
<dbReference type="InterPro" id="IPR000953">
    <property type="entry name" value="Chromo/chromo_shadow_dom"/>
</dbReference>
<feature type="region of interest" description="Disordered" evidence="13">
    <location>
        <begin position="1107"/>
        <end position="1129"/>
    </location>
</feature>
<feature type="compositionally biased region" description="Basic and acidic residues" evidence="13">
    <location>
        <begin position="95"/>
        <end position="134"/>
    </location>
</feature>
<feature type="compositionally biased region" description="Low complexity" evidence="13">
    <location>
        <begin position="2518"/>
        <end position="2539"/>
    </location>
</feature>
<dbReference type="Pfam" id="PF00385">
    <property type="entry name" value="Chromo"/>
    <property type="match status" value="1"/>
</dbReference>
<dbReference type="InterPro" id="IPR006576">
    <property type="entry name" value="BRK_domain"/>
</dbReference>
<feature type="compositionally biased region" description="Low complexity" evidence="13">
    <location>
        <begin position="12"/>
        <end position="21"/>
    </location>
</feature>
<dbReference type="PROSITE" id="PS51192">
    <property type="entry name" value="HELICASE_ATP_BIND_1"/>
    <property type="match status" value="1"/>
</dbReference>
<feature type="compositionally biased region" description="Basic and acidic residues" evidence="13">
    <location>
        <begin position="2637"/>
        <end position="2664"/>
    </location>
</feature>
<keyword evidence="7" id="KW-0156">Chromatin regulator</keyword>
<dbReference type="InterPro" id="IPR037259">
    <property type="entry name" value="BRK_sf"/>
</dbReference>
<keyword evidence="8" id="KW-0805">Transcription regulation</keyword>
<evidence type="ECO:0000313" key="18">
    <source>
        <dbReference type="Proteomes" id="UP000472262"/>
    </source>
</evidence>
<proteinExistence type="inferred from homology"/>
<dbReference type="SMART" id="SM00592">
    <property type="entry name" value="BRK"/>
    <property type="match status" value="1"/>
</dbReference>
<dbReference type="Gene3D" id="3.40.50.300">
    <property type="entry name" value="P-loop containing nucleotide triphosphate hydrolases"/>
    <property type="match status" value="1"/>
</dbReference>
<evidence type="ECO:0000256" key="11">
    <source>
        <dbReference type="ARBA" id="ARBA00023242"/>
    </source>
</evidence>
<comment type="catalytic activity">
    <reaction evidence="12">
        <text>ATP + H2O = ADP + phosphate + H(+)</text>
        <dbReference type="Rhea" id="RHEA:13065"/>
        <dbReference type="ChEBI" id="CHEBI:15377"/>
        <dbReference type="ChEBI" id="CHEBI:15378"/>
        <dbReference type="ChEBI" id="CHEBI:30616"/>
        <dbReference type="ChEBI" id="CHEBI:43474"/>
        <dbReference type="ChEBI" id="CHEBI:456216"/>
    </reaction>
</comment>
<feature type="region of interest" description="Disordered" evidence="13">
    <location>
        <begin position="1823"/>
        <end position="1933"/>
    </location>
</feature>
<dbReference type="InterPro" id="IPR001650">
    <property type="entry name" value="Helicase_C-like"/>
</dbReference>
<dbReference type="SMART" id="SM00490">
    <property type="entry name" value="HELICc"/>
    <property type="match status" value="1"/>
</dbReference>
<evidence type="ECO:0000256" key="7">
    <source>
        <dbReference type="ARBA" id="ARBA00022853"/>
    </source>
</evidence>
<dbReference type="GO" id="GO:0016787">
    <property type="term" value="F:hydrolase activity"/>
    <property type="evidence" value="ECO:0007669"/>
    <property type="project" value="UniProtKB-KW"/>
</dbReference>
<dbReference type="InterPro" id="IPR000330">
    <property type="entry name" value="SNF2_N"/>
</dbReference>
<dbReference type="Gene3D" id="3.40.50.10810">
    <property type="entry name" value="Tandem AAA-ATPase domain"/>
    <property type="match status" value="1"/>
</dbReference>
<keyword evidence="11" id="KW-0539">Nucleus</keyword>
<dbReference type="GO" id="GO:0003677">
    <property type="term" value="F:DNA binding"/>
    <property type="evidence" value="ECO:0007669"/>
    <property type="project" value="UniProtKB-KW"/>
</dbReference>
<dbReference type="FunFam" id="3.40.50.10810:FF:000003">
    <property type="entry name" value="chromodomain-helicase-DNA-binding protein 8 isoform X4"/>
    <property type="match status" value="1"/>
</dbReference>
<feature type="compositionally biased region" description="Polar residues" evidence="13">
    <location>
        <begin position="2492"/>
        <end position="2502"/>
    </location>
</feature>
<evidence type="ECO:0000256" key="6">
    <source>
        <dbReference type="ARBA" id="ARBA00022840"/>
    </source>
</evidence>
<dbReference type="CDD" id="cd18793">
    <property type="entry name" value="SF2_C_SNF"/>
    <property type="match status" value="1"/>
</dbReference>
<keyword evidence="4" id="KW-0547">Nucleotide-binding</keyword>
<feature type="region of interest" description="Disordered" evidence="13">
    <location>
        <begin position="2339"/>
        <end position="2361"/>
    </location>
</feature>
<feature type="compositionally biased region" description="Low complexity" evidence="13">
    <location>
        <begin position="2462"/>
        <end position="2490"/>
    </location>
</feature>
<keyword evidence="5" id="KW-0378">Hydrolase</keyword>
<dbReference type="CDD" id="cd18663">
    <property type="entry name" value="CD2_tandem_CHD5-9_like"/>
    <property type="match status" value="1"/>
</dbReference>
<dbReference type="PROSITE" id="PS51194">
    <property type="entry name" value="HELICASE_CTER"/>
    <property type="match status" value="1"/>
</dbReference>
<evidence type="ECO:0000256" key="10">
    <source>
        <dbReference type="ARBA" id="ARBA00023163"/>
    </source>
</evidence>
<protein>
    <submittedName>
        <fullName evidence="17">Chromodomain helicase DNA binding protein 6</fullName>
    </submittedName>
</protein>
<feature type="domain" description="Helicase C-terminal" evidence="16">
    <location>
        <begin position="727"/>
        <end position="896"/>
    </location>
</feature>
<evidence type="ECO:0000256" key="13">
    <source>
        <dbReference type="SAM" id="MobiDB-lite"/>
    </source>
</evidence>
<keyword evidence="3" id="KW-0677">Repeat</keyword>
<evidence type="ECO:0000256" key="5">
    <source>
        <dbReference type="ARBA" id="ARBA00022801"/>
    </source>
</evidence>
<evidence type="ECO:0000259" key="16">
    <source>
        <dbReference type="PROSITE" id="PS51194"/>
    </source>
</evidence>